<dbReference type="Gene3D" id="1.10.287.110">
    <property type="entry name" value="DnaJ domain"/>
    <property type="match status" value="1"/>
</dbReference>
<feature type="domain" description="J" evidence="2">
    <location>
        <begin position="66"/>
        <end position="125"/>
    </location>
</feature>
<dbReference type="CDD" id="cd06257">
    <property type="entry name" value="DnaJ"/>
    <property type="match status" value="1"/>
</dbReference>
<dbReference type="InterPro" id="IPR036869">
    <property type="entry name" value="J_dom_sf"/>
</dbReference>
<protein>
    <recommendedName>
        <fullName evidence="2">J domain-containing protein</fullName>
    </recommendedName>
</protein>
<evidence type="ECO:0000313" key="3">
    <source>
        <dbReference type="EMBL" id="BAT87399.1"/>
    </source>
</evidence>
<feature type="region of interest" description="Disordered" evidence="1">
    <location>
        <begin position="95"/>
        <end position="128"/>
    </location>
</feature>
<evidence type="ECO:0000256" key="1">
    <source>
        <dbReference type="SAM" id="MobiDB-lite"/>
    </source>
</evidence>
<dbReference type="Proteomes" id="UP000291084">
    <property type="component" value="Chromosome 5"/>
</dbReference>
<sequence length="128" mass="15146">MLRFVILHAMNNKIYNLLNRKILFLYFSFATSRRKFIRERGGKFHQPYQSTKTETISISIRSSKMDHYKVLGLHRTAAKEEIKTAFKKLAFQFHSGKHSPSPRAIREMKRKLQNQSRDGIQNPNKFAF</sequence>
<dbReference type="AlphaFoldDB" id="A0A0S3S3K9"/>
<dbReference type="SUPFAM" id="SSF46565">
    <property type="entry name" value="Chaperone J-domain"/>
    <property type="match status" value="1"/>
</dbReference>
<name>A0A0S3S3K9_PHAAN</name>
<evidence type="ECO:0000313" key="4">
    <source>
        <dbReference type="Proteomes" id="UP000291084"/>
    </source>
</evidence>
<keyword evidence="4" id="KW-1185">Reference proteome</keyword>
<dbReference type="PROSITE" id="PS50076">
    <property type="entry name" value="DNAJ_2"/>
    <property type="match status" value="1"/>
</dbReference>
<dbReference type="InterPro" id="IPR001623">
    <property type="entry name" value="DnaJ_domain"/>
</dbReference>
<evidence type="ECO:0000259" key="2">
    <source>
        <dbReference type="PROSITE" id="PS50076"/>
    </source>
</evidence>
<gene>
    <name evidence="3" type="primary">Vigan.05G076200</name>
    <name evidence="3" type="ORF">VIGAN_05076200</name>
</gene>
<proteinExistence type="predicted"/>
<accession>A0A0S3S3K9</accession>
<feature type="compositionally biased region" description="Polar residues" evidence="1">
    <location>
        <begin position="113"/>
        <end position="128"/>
    </location>
</feature>
<dbReference type="Pfam" id="PF00226">
    <property type="entry name" value="DnaJ"/>
    <property type="match status" value="1"/>
</dbReference>
<reference evidence="3 4" key="1">
    <citation type="journal article" date="2015" name="Sci. Rep.">
        <title>The power of single molecule real-time sequencing technology in the de novo assembly of a eukaryotic genome.</title>
        <authorList>
            <person name="Sakai H."/>
            <person name="Naito K."/>
            <person name="Ogiso-Tanaka E."/>
            <person name="Takahashi Y."/>
            <person name="Iseki K."/>
            <person name="Muto C."/>
            <person name="Satou K."/>
            <person name="Teruya K."/>
            <person name="Shiroma A."/>
            <person name="Shimoji M."/>
            <person name="Hirano T."/>
            <person name="Itoh T."/>
            <person name="Kaga A."/>
            <person name="Tomooka N."/>
        </authorList>
    </citation>
    <scope>NUCLEOTIDE SEQUENCE [LARGE SCALE GENOMIC DNA]</scope>
    <source>
        <strain evidence="4">cv. Shumari</strain>
    </source>
</reference>
<organism evidence="3 4">
    <name type="scientific">Vigna angularis var. angularis</name>
    <dbReference type="NCBI Taxonomy" id="157739"/>
    <lineage>
        <taxon>Eukaryota</taxon>
        <taxon>Viridiplantae</taxon>
        <taxon>Streptophyta</taxon>
        <taxon>Embryophyta</taxon>
        <taxon>Tracheophyta</taxon>
        <taxon>Spermatophyta</taxon>
        <taxon>Magnoliopsida</taxon>
        <taxon>eudicotyledons</taxon>
        <taxon>Gunneridae</taxon>
        <taxon>Pentapetalae</taxon>
        <taxon>rosids</taxon>
        <taxon>fabids</taxon>
        <taxon>Fabales</taxon>
        <taxon>Fabaceae</taxon>
        <taxon>Papilionoideae</taxon>
        <taxon>50 kb inversion clade</taxon>
        <taxon>NPAAA clade</taxon>
        <taxon>indigoferoid/millettioid clade</taxon>
        <taxon>Phaseoleae</taxon>
        <taxon>Vigna</taxon>
    </lineage>
</organism>
<dbReference type="EMBL" id="AP015038">
    <property type="protein sequence ID" value="BAT87399.1"/>
    <property type="molecule type" value="Genomic_DNA"/>
</dbReference>
<dbReference type="PRINTS" id="PR00625">
    <property type="entry name" value="JDOMAIN"/>
</dbReference>